<sequence>MSRPSFANGTPCPVTPRRLSSTSMVSGWGDETAEIDYTRVVRAEFQHARPKRPRKRVEQVKIFEDVMEGEELVVSEPAAGRLGGTLLGRRPQRKTGGVVLNGTDRAAVMGSPDPWALAGEVQKPEVRRAMDKEARRRTIFVPSDETTMMTIHPGARDIERLEDTFQLMNLEPKVSPITGTAAIEQPKPTRRPRTSLSAAPRRLPLQMLQSKTDNVPDMVVHGKNGGKENEAPGVRGDEDLKSSRERTSPGLVQNTKPVKASLFAPTAASLARQSLMQRDTVPRARSGQGSSTANASPRNRLDTGRAVSVQATRSVKPTLPRASPRQSPASSVKTSHPREPVPSKHEPWRTSSHYVSVAQRARSLVQAFPVLATDVNQPGLYEDSWLDHEEVALTAVVNEVFDSAQPSSLARIECTTSIRERFMEIYQRPETIALHERLQASLTYGALSKPSSFDRVPALTQDLGLRKRYLSLWLASYDSAALRNAAEIVVGRSIEPSDSSCNSGEAPDTASLDVKSSRRGLISFLETFFVTAADVSESGHRSDAEAQLRARNKTIIRSLMLIHLLDRVAIAGPTPFCLFKKRSTHKSSASVLTALASILLPSLGDIGRVLRHLEYELSYVQDPLDEVSYHIDNIAVDLRDGIFFTRLVEILLIPRSTTSNESFADTTGDDMTFTLSDATVLLASTDNELSGEQARPLSQHLKMPCLGHAQKVYNVDIALSALRAHARTRNLVPDYITIATIVHGHREQTLNLLWSLISTLGIDQLLDRRSVEADVRHHAASREALEHLDTLGLLHRWAAAHCTTKGIEVPNLTTSFADGKAYDAIISSFAPFLASQSSDIQRPSAGTSGLLLHLGCNAGYVEHLLHTFSIPSRTTTLANLTYLATKLLPLASQYRAAVTIQHAVRARRAGRVAHERVVLMRMAYACAEVAIAKQKLYDAAVCAQRRWRALRAARVAKLNAEVCTFQSAARAWRVSRHVRMWKKGG</sequence>
<dbReference type="GO" id="GO:0005516">
    <property type="term" value="F:calmodulin binding"/>
    <property type="evidence" value="ECO:0007669"/>
    <property type="project" value="UniProtKB-KW"/>
</dbReference>
<evidence type="ECO:0000256" key="2">
    <source>
        <dbReference type="ARBA" id="ARBA00022490"/>
    </source>
</evidence>
<feature type="compositionally biased region" description="Low complexity" evidence="4">
    <location>
        <begin position="320"/>
        <end position="331"/>
    </location>
</feature>
<accession>A0A1V8SI39</accession>
<dbReference type="AlphaFoldDB" id="A0A1V8SI39"/>
<dbReference type="STRING" id="1507870.A0A1V8SI39"/>
<dbReference type="CDD" id="cd21223">
    <property type="entry name" value="CH_ASPM_rpt1"/>
    <property type="match status" value="1"/>
</dbReference>
<dbReference type="PANTHER" id="PTHR22706:SF1">
    <property type="entry name" value="ASSEMBLY FACTOR FOR SPINDLE MICROTUBULES"/>
    <property type="match status" value="1"/>
</dbReference>
<name>A0A1V8SI39_9PEZI</name>
<feature type="region of interest" description="Disordered" evidence="4">
    <location>
        <begin position="177"/>
        <end position="259"/>
    </location>
</feature>
<dbReference type="InParanoid" id="A0A1V8SI39"/>
<feature type="compositionally biased region" description="Polar residues" evidence="4">
    <location>
        <begin position="287"/>
        <end position="297"/>
    </location>
</feature>
<dbReference type="InterPro" id="IPR051185">
    <property type="entry name" value="ASPM"/>
</dbReference>
<dbReference type="PANTHER" id="PTHR22706">
    <property type="entry name" value="ASSEMBLY FACTOR FOR SPINDLE MICROTUBULES"/>
    <property type="match status" value="1"/>
</dbReference>
<feature type="region of interest" description="Disordered" evidence="4">
    <location>
        <begin position="271"/>
        <end position="350"/>
    </location>
</feature>
<evidence type="ECO:0000256" key="1">
    <source>
        <dbReference type="ARBA" id="ARBA00004496"/>
    </source>
</evidence>
<dbReference type="GO" id="GO:0000922">
    <property type="term" value="C:spindle pole"/>
    <property type="evidence" value="ECO:0007669"/>
    <property type="project" value="TreeGrafter"/>
</dbReference>
<protein>
    <recommendedName>
        <fullName evidence="7">Calponin-homology (CH) domain-containing protein</fullName>
    </recommendedName>
</protein>
<dbReference type="InterPro" id="IPR036872">
    <property type="entry name" value="CH_dom_sf"/>
</dbReference>
<feature type="region of interest" description="Disordered" evidence="4">
    <location>
        <begin position="1"/>
        <end position="25"/>
    </location>
</feature>
<feature type="compositionally biased region" description="Basic and acidic residues" evidence="4">
    <location>
        <begin position="336"/>
        <end position="348"/>
    </location>
</feature>
<dbReference type="SUPFAM" id="SSF47576">
    <property type="entry name" value="Calponin-homology domain, CH-domain"/>
    <property type="match status" value="1"/>
</dbReference>
<gene>
    <name evidence="5" type="ORF">B0A48_15154</name>
</gene>
<comment type="subcellular location">
    <subcellularLocation>
        <location evidence="1">Cytoplasm</location>
    </subcellularLocation>
</comment>
<dbReference type="OrthoDB" id="76388at2759"/>
<dbReference type="GO" id="GO:0000278">
    <property type="term" value="P:mitotic cell cycle"/>
    <property type="evidence" value="ECO:0007669"/>
    <property type="project" value="TreeGrafter"/>
</dbReference>
<comment type="caution">
    <text evidence="5">The sequence shown here is derived from an EMBL/GenBank/DDBJ whole genome shotgun (WGS) entry which is preliminary data.</text>
</comment>
<evidence type="ECO:0008006" key="7">
    <source>
        <dbReference type="Google" id="ProtNLM"/>
    </source>
</evidence>
<dbReference type="GO" id="GO:0007051">
    <property type="term" value="P:spindle organization"/>
    <property type="evidence" value="ECO:0007669"/>
    <property type="project" value="TreeGrafter"/>
</dbReference>
<evidence type="ECO:0000256" key="4">
    <source>
        <dbReference type="SAM" id="MobiDB-lite"/>
    </source>
</evidence>
<keyword evidence="2" id="KW-0963">Cytoplasm</keyword>
<dbReference type="EMBL" id="NAJO01000043">
    <property type="protein sequence ID" value="OQN98808.1"/>
    <property type="molecule type" value="Genomic_DNA"/>
</dbReference>
<dbReference type="Proteomes" id="UP000192596">
    <property type="component" value="Unassembled WGS sequence"/>
</dbReference>
<proteinExistence type="predicted"/>
<evidence type="ECO:0000256" key="3">
    <source>
        <dbReference type="ARBA" id="ARBA00022860"/>
    </source>
</evidence>
<dbReference type="GO" id="GO:0005737">
    <property type="term" value="C:cytoplasm"/>
    <property type="evidence" value="ECO:0007669"/>
    <property type="project" value="UniProtKB-SubCell"/>
</dbReference>
<dbReference type="GO" id="GO:0051295">
    <property type="term" value="P:establishment of meiotic spindle localization"/>
    <property type="evidence" value="ECO:0007669"/>
    <property type="project" value="TreeGrafter"/>
</dbReference>
<dbReference type="Gene3D" id="1.10.418.10">
    <property type="entry name" value="Calponin-like domain"/>
    <property type="match status" value="2"/>
</dbReference>
<reference evidence="6" key="1">
    <citation type="submission" date="2017-03" db="EMBL/GenBank/DDBJ databases">
        <title>Genomes of endolithic fungi from Antarctica.</title>
        <authorList>
            <person name="Coleine C."/>
            <person name="Masonjones S."/>
            <person name="Stajich J.E."/>
        </authorList>
    </citation>
    <scope>NUCLEOTIDE SEQUENCE [LARGE SCALE GENOMIC DNA]</scope>
    <source>
        <strain evidence="6">CCFEE 5527</strain>
    </source>
</reference>
<evidence type="ECO:0000313" key="6">
    <source>
        <dbReference type="Proteomes" id="UP000192596"/>
    </source>
</evidence>
<feature type="compositionally biased region" description="Basic and acidic residues" evidence="4">
    <location>
        <begin position="225"/>
        <end position="247"/>
    </location>
</feature>
<organism evidence="5 6">
    <name type="scientific">Cryoendolithus antarcticus</name>
    <dbReference type="NCBI Taxonomy" id="1507870"/>
    <lineage>
        <taxon>Eukaryota</taxon>
        <taxon>Fungi</taxon>
        <taxon>Dikarya</taxon>
        <taxon>Ascomycota</taxon>
        <taxon>Pezizomycotina</taxon>
        <taxon>Dothideomycetes</taxon>
        <taxon>Dothideomycetidae</taxon>
        <taxon>Cladosporiales</taxon>
        <taxon>Cladosporiaceae</taxon>
        <taxon>Cryoendolithus</taxon>
    </lineage>
</organism>
<keyword evidence="6" id="KW-1185">Reference proteome</keyword>
<keyword evidence="3" id="KW-0112">Calmodulin-binding</keyword>
<evidence type="ECO:0000313" key="5">
    <source>
        <dbReference type="EMBL" id="OQN98808.1"/>
    </source>
</evidence>